<dbReference type="AlphaFoldDB" id="A0AAN2BJK9"/>
<evidence type="ECO:0000256" key="1">
    <source>
        <dbReference type="ARBA" id="ARBA00006484"/>
    </source>
</evidence>
<dbReference type="PANTHER" id="PTHR43639:SF1">
    <property type="entry name" value="SHORT-CHAIN DEHYDROGENASE_REDUCTASE FAMILY PROTEIN"/>
    <property type="match status" value="1"/>
</dbReference>
<dbReference type="RefSeq" id="WP_236986529.1">
    <property type="nucleotide sequence ID" value="NZ_AP023086.1"/>
</dbReference>
<protein>
    <submittedName>
        <fullName evidence="3">Uncharacterized protein</fullName>
    </submittedName>
</protein>
<comment type="similarity">
    <text evidence="1">Belongs to the short-chain dehydrogenases/reductases (SDR) family.</text>
</comment>
<evidence type="ECO:0000313" key="3">
    <source>
        <dbReference type="EMBL" id="BCD97052.1"/>
    </source>
</evidence>
<evidence type="ECO:0000256" key="2">
    <source>
        <dbReference type="ARBA" id="ARBA00023002"/>
    </source>
</evidence>
<dbReference type="Gene3D" id="3.40.50.720">
    <property type="entry name" value="NAD(P)-binding Rossmann-like Domain"/>
    <property type="match status" value="1"/>
</dbReference>
<evidence type="ECO:0000313" key="4">
    <source>
        <dbReference type="Proteomes" id="UP001320119"/>
    </source>
</evidence>
<keyword evidence="2" id="KW-0560">Oxidoreductase</keyword>
<sequence>MESKLVLITGASRGIGAETALLAARKGWNVVITYKVQKSAAESVVDRIEKMGRRAWAVKVDVANEDEIYALFRKIDTEYGRLDALVNNAGAITGITSFVDMSPERMREVFNINVIGSFICAQEAVKRMILGSGGQGGSIVNVSSAASRIGSPNEFIDYAASKGAIDTFTLGLSKEVASEGVRVNAVRPGLISTDLHADTGDKDRPEKLKQFIPMQRAGEPSEVASAIVWLISNEASYVNGALLDVAGGR</sequence>
<dbReference type="PROSITE" id="PS00061">
    <property type="entry name" value="ADH_SHORT"/>
    <property type="match status" value="1"/>
</dbReference>
<dbReference type="Pfam" id="PF13561">
    <property type="entry name" value="adh_short_C2"/>
    <property type="match status" value="1"/>
</dbReference>
<dbReference type="PANTHER" id="PTHR43639">
    <property type="entry name" value="OXIDOREDUCTASE, SHORT-CHAIN DEHYDROGENASE/REDUCTASE FAMILY (AFU_ORTHOLOGUE AFUA_5G02870)"/>
    <property type="match status" value="1"/>
</dbReference>
<keyword evidence="4" id="KW-1185">Reference proteome</keyword>
<dbReference type="CDD" id="cd05233">
    <property type="entry name" value="SDR_c"/>
    <property type="match status" value="1"/>
</dbReference>
<dbReference type="InterPro" id="IPR002347">
    <property type="entry name" value="SDR_fam"/>
</dbReference>
<dbReference type="FunFam" id="3.40.50.720:FF:000084">
    <property type="entry name" value="Short-chain dehydrogenase reductase"/>
    <property type="match status" value="1"/>
</dbReference>
<name>A0AAN2BJK9_9GAMM</name>
<dbReference type="PRINTS" id="PR00081">
    <property type="entry name" value="GDHRDH"/>
</dbReference>
<dbReference type="SUPFAM" id="SSF51735">
    <property type="entry name" value="NAD(P)-binding Rossmann-fold domains"/>
    <property type="match status" value="1"/>
</dbReference>
<reference evidence="3 4" key="1">
    <citation type="journal article" date="2022" name="IScience">
        <title>An ultrasensitive nanofiber-based assay for enzymatic hydrolysis and deep-sea microbial degradation of cellulose.</title>
        <authorList>
            <person name="Tsudome M."/>
            <person name="Tachioka M."/>
            <person name="Miyazaki M."/>
            <person name="Uchimura K."/>
            <person name="Tsuda M."/>
            <person name="Takaki Y."/>
            <person name="Deguchi S."/>
        </authorList>
    </citation>
    <scope>NUCLEOTIDE SEQUENCE [LARGE SCALE GENOMIC DNA]</scope>
    <source>
        <strain evidence="3 4">GE09</strain>
    </source>
</reference>
<dbReference type="Proteomes" id="UP001320119">
    <property type="component" value="Chromosome"/>
</dbReference>
<dbReference type="KEGG" id="marq:MARGE09_P1252"/>
<proteinExistence type="inferred from homology"/>
<gene>
    <name evidence="3" type="ORF">MARGE09_P1252</name>
</gene>
<dbReference type="EMBL" id="AP023086">
    <property type="protein sequence ID" value="BCD97052.1"/>
    <property type="molecule type" value="Genomic_DNA"/>
</dbReference>
<organism evidence="3 4">
    <name type="scientific">Marinagarivorans cellulosilyticus</name>
    <dbReference type="NCBI Taxonomy" id="2721545"/>
    <lineage>
        <taxon>Bacteria</taxon>
        <taxon>Pseudomonadati</taxon>
        <taxon>Pseudomonadota</taxon>
        <taxon>Gammaproteobacteria</taxon>
        <taxon>Cellvibrionales</taxon>
        <taxon>Cellvibrionaceae</taxon>
        <taxon>Marinagarivorans</taxon>
    </lineage>
</organism>
<accession>A0AAN2BJK9</accession>
<dbReference type="PRINTS" id="PR00080">
    <property type="entry name" value="SDRFAMILY"/>
</dbReference>
<dbReference type="InterPro" id="IPR036291">
    <property type="entry name" value="NAD(P)-bd_dom_sf"/>
</dbReference>
<dbReference type="GO" id="GO:0016491">
    <property type="term" value="F:oxidoreductase activity"/>
    <property type="evidence" value="ECO:0007669"/>
    <property type="project" value="UniProtKB-KW"/>
</dbReference>
<dbReference type="InterPro" id="IPR020904">
    <property type="entry name" value="Sc_DH/Rdtase_CS"/>
</dbReference>